<organism evidence="2 3">
    <name type="scientific">Paracidovorax konjaci</name>
    <dbReference type="NCBI Taxonomy" id="32040"/>
    <lineage>
        <taxon>Bacteria</taxon>
        <taxon>Pseudomonadati</taxon>
        <taxon>Pseudomonadota</taxon>
        <taxon>Betaproteobacteria</taxon>
        <taxon>Burkholderiales</taxon>
        <taxon>Comamonadaceae</taxon>
        <taxon>Paracidovorax</taxon>
    </lineage>
</organism>
<dbReference type="Proteomes" id="UP000199517">
    <property type="component" value="Unassembled WGS sequence"/>
</dbReference>
<sequence length="255" mass="27503">MNEVKFNRTHGVPQPAAPDQHAPAGPAPARSRSLLHSHTGLHGRGGMPHQEPTMSPRSALPSRPRGILSNTFAGMGYHAGAAMHGAAQGMHHKYQAKVSGFKADMFKKMGFRYEAQAHKYEKHYHQQAARYSFGSAHSHMHAISHTAQYGMAAGVYHAAATVMPAIHHFNPHHLAHQAAAYGHYKLNQVAYGAMAGLGGVAAAAYGASAAMHHAAHTAANVYHAVQYPAAAFQHYAASFDPYATAQHYAPYRPYF</sequence>
<gene>
    <name evidence="2" type="ORF">SAMN04489710_11110</name>
</gene>
<dbReference type="OrthoDB" id="9826466at2"/>
<feature type="region of interest" description="Disordered" evidence="1">
    <location>
        <begin position="1"/>
        <end position="65"/>
    </location>
</feature>
<dbReference type="EMBL" id="FOMQ01000011">
    <property type="protein sequence ID" value="SFD98647.1"/>
    <property type="molecule type" value="Genomic_DNA"/>
</dbReference>
<name>A0A1I1WU34_9BURK</name>
<accession>A0A1I1WU34</accession>
<protein>
    <submittedName>
        <fullName evidence="2">Uncharacterized protein</fullName>
    </submittedName>
</protein>
<evidence type="ECO:0000313" key="3">
    <source>
        <dbReference type="Proteomes" id="UP000199517"/>
    </source>
</evidence>
<proteinExistence type="predicted"/>
<evidence type="ECO:0000313" key="2">
    <source>
        <dbReference type="EMBL" id="SFD98647.1"/>
    </source>
</evidence>
<reference evidence="3" key="1">
    <citation type="submission" date="2016-10" db="EMBL/GenBank/DDBJ databases">
        <authorList>
            <person name="Varghese N."/>
            <person name="Submissions S."/>
        </authorList>
    </citation>
    <scope>NUCLEOTIDE SEQUENCE [LARGE SCALE GENOMIC DNA]</scope>
    <source>
        <strain evidence="3">DSM 7481</strain>
    </source>
</reference>
<keyword evidence="3" id="KW-1185">Reference proteome</keyword>
<dbReference type="AlphaFoldDB" id="A0A1I1WU34"/>
<dbReference type="RefSeq" id="WP_092954242.1">
    <property type="nucleotide sequence ID" value="NZ_FOMQ01000011.1"/>
</dbReference>
<evidence type="ECO:0000256" key="1">
    <source>
        <dbReference type="SAM" id="MobiDB-lite"/>
    </source>
</evidence>
<feature type="compositionally biased region" description="Low complexity" evidence="1">
    <location>
        <begin position="13"/>
        <end position="29"/>
    </location>
</feature>